<comment type="caution">
    <text evidence="1">The sequence shown here is derived from an EMBL/GenBank/DDBJ whole genome shotgun (WGS) entry which is preliminary data.</text>
</comment>
<organism evidence="1 2">
    <name type="scientific">Sphaerospermopsis kisseleviana CS-549</name>
    <dbReference type="NCBI Taxonomy" id="3021783"/>
    <lineage>
        <taxon>Bacteria</taxon>
        <taxon>Bacillati</taxon>
        <taxon>Cyanobacteriota</taxon>
        <taxon>Cyanophyceae</taxon>
        <taxon>Nostocales</taxon>
        <taxon>Aphanizomenonaceae</taxon>
        <taxon>Sphaerospermopsis</taxon>
        <taxon>Sphaerospermopsis kisseleviana</taxon>
    </lineage>
</organism>
<proteinExistence type="predicted"/>
<accession>A0ABT4ZYL0</accession>
<evidence type="ECO:0000313" key="2">
    <source>
        <dbReference type="Proteomes" id="UP001211711"/>
    </source>
</evidence>
<dbReference type="RefSeq" id="WP_272110904.1">
    <property type="nucleotide sequence ID" value="NZ_JAQMTI010000292.1"/>
</dbReference>
<reference evidence="1 2" key="1">
    <citation type="submission" date="2023-01" db="EMBL/GenBank/DDBJ databases">
        <title>Genomes from the Australian National Cyanobacteria Reference Collection.</title>
        <authorList>
            <person name="Willis A."/>
            <person name="Lee E.M.F."/>
        </authorList>
    </citation>
    <scope>NUCLEOTIDE SEQUENCE [LARGE SCALE GENOMIC DNA]</scope>
    <source>
        <strain evidence="1 2">CS-549</strain>
    </source>
</reference>
<gene>
    <name evidence="1" type="ORF">PN497_22900</name>
</gene>
<keyword evidence="2" id="KW-1185">Reference proteome</keyword>
<name>A0ABT4ZYL0_9CYAN</name>
<dbReference type="Proteomes" id="UP001211711">
    <property type="component" value="Unassembled WGS sequence"/>
</dbReference>
<dbReference type="EMBL" id="JAQMTI010000292">
    <property type="protein sequence ID" value="MDB9444176.1"/>
    <property type="molecule type" value="Genomic_DNA"/>
</dbReference>
<evidence type="ECO:0000313" key="1">
    <source>
        <dbReference type="EMBL" id="MDB9444176.1"/>
    </source>
</evidence>
<sequence>MNIGKRQESGVRSQKVNISSPSPHVLIFLSSQSPVTSHQSPVTCLLTRQKQQTPAIFAGVSQ</sequence>
<protein>
    <submittedName>
        <fullName evidence="1">Uncharacterized protein</fullName>
    </submittedName>
</protein>